<feature type="domain" description="Bifunctional inhibitor/plant lipid transfer protein/seed storage helical" evidence="6">
    <location>
        <begin position="120"/>
        <end position="204"/>
    </location>
</feature>
<evidence type="ECO:0000259" key="6">
    <source>
        <dbReference type="SMART" id="SM00499"/>
    </source>
</evidence>
<dbReference type="CDD" id="cd01960">
    <property type="entry name" value="nsLTP1"/>
    <property type="match status" value="1"/>
</dbReference>
<dbReference type="InterPro" id="IPR000528">
    <property type="entry name" value="Plant_nsLTP"/>
</dbReference>
<dbReference type="InterPro" id="IPR036312">
    <property type="entry name" value="Bifun_inhib/LTP/seed_sf"/>
</dbReference>
<keyword evidence="8" id="KW-1185">Reference proteome</keyword>
<name>A0AAN9RQR0_PHACN</name>
<dbReference type="Proteomes" id="UP001374584">
    <property type="component" value="Unassembled WGS sequence"/>
</dbReference>
<dbReference type="GO" id="GO:0008289">
    <property type="term" value="F:lipid binding"/>
    <property type="evidence" value="ECO:0007669"/>
    <property type="project" value="UniProtKB-KW"/>
</dbReference>
<reference evidence="7 8" key="1">
    <citation type="submission" date="2024-01" db="EMBL/GenBank/DDBJ databases">
        <title>The genomes of 5 underutilized Papilionoideae crops provide insights into root nodulation and disease resistanc.</title>
        <authorList>
            <person name="Jiang F."/>
        </authorList>
    </citation>
    <scope>NUCLEOTIDE SEQUENCE [LARGE SCALE GENOMIC DNA]</scope>
    <source>
        <strain evidence="7">JINMINGXINNONG_FW02</strain>
        <tissue evidence="7">Leaves</tissue>
    </source>
</reference>
<dbReference type="FunFam" id="1.10.110.10:FF:000002">
    <property type="entry name" value="Non-specific lipid-transfer protein"/>
    <property type="match status" value="1"/>
</dbReference>
<dbReference type="Pfam" id="PF00234">
    <property type="entry name" value="Tryp_alpha_amyl"/>
    <property type="match status" value="1"/>
</dbReference>
<accession>A0AAN9RQR0</accession>
<comment type="function">
    <text evidence="4">Plant non-specific lipid-transfer proteins transfer phospholipids as well as galactolipids across membranes. May play a role in wax or cutin deposition in the cell walls of expanding epidermal cells and certain secretory tissues.</text>
</comment>
<proteinExistence type="inferred from homology"/>
<dbReference type="PRINTS" id="PR00382">
    <property type="entry name" value="LIPIDTRNSFER"/>
</dbReference>
<dbReference type="InterPro" id="IPR016140">
    <property type="entry name" value="Bifunc_inhib/LTP/seed_store"/>
</dbReference>
<evidence type="ECO:0000256" key="1">
    <source>
        <dbReference type="ARBA" id="ARBA00009748"/>
    </source>
</evidence>
<evidence type="ECO:0000256" key="5">
    <source>
        <dbReference type="SAM" id="MobiDB-lite"/>
    </source>
</evidence>
<keyword evidence="2 4" id="KW-0813">Transport</keyword>
<evidence type="ECO:0000256" key="3">
    <source>
        <dbReference type="ARBA" id="ARBA00023157"/>
    </source>
</evidence>
<gene>
    <name evidence="7" type="ORF">VNO80_01135</name>
</gene>
<dbReference type="SMART" id="SM00499">
    <property type="entry name" value="AAI"/>
    <property type="match status" value="1"/>
</dbReference>
<dbReference type="EMBL" id="JAYMYR010000001">
    <property type="protein sequence ID" value="KAK7382296.1"/>
    <property type="molecule type" value="Genomic_DNA"/>
</dbReference>
<sequence>MLNSSNEDNDVSEEERQGIQRQKKAHFLSMLEVYGEEECNTHDDISGRITMRSRARERAAAATSCKGGVAKEEDDDDEKNVAVKKNHFQFPLRMASVKFACVVVLCMAVVGAHTAQGMTCGQVQSNLVPCVTFLQNGGFVPAGCCNGVRNILNSARSTADRRGICNCLKTAAGAVRGLNPNNAQALPGKCGVSIPYKISTSTNCARYISLFMWRSLKILTLKPRYSP</sequence>
<keyword evidence="4" id="KW-0446">Lipid-binding</keyword>
<organism evidence="7 8">
    <name type="scientific">Phaseolus coccineus</name>
    <name type="common">Scarlet runner bean</name>
    <name type="synonym">Phaseolus multiflorus</name>
    <dbReference type="NCBI Taxonomy" id="3886"/>
    <lineage>
        <taxon>Eukaryota</taxon>
        <taxon>Viridiplantae</taxon>
        <taxon>Streptophyta</taxon>
        <taxon>Embryophyta</taxon>
        <taxon>Tracheophyta</taxon>
        <taxon>Spermatophyta</taxon>
        <taxon>Magnoliopsida</taxon>
        <taxon>eudicotyledons</taxon>
        <taxon>Gunneridae</taxon>
        <taxon>Pentapetalae</taxon>
        <taxon>rosids</taxon>
        <taxon>fabids</taxon>
        <taxon>Fabales</taxon>
        <taxon>Fabaceae</taxon>
        <taxon>Papilionoideae</taxon>
        <taxon>50 kb inversion clade</taxon>
        <taxon>NPAAA clade</taxon>
        <taxon>indigoferoid/millettioid clade</taxon>
        <taxon>Phaseoleae</taxon>
        <taxon>Phaseolus</taxon>
    </lineage>
</organism>
<evidence type="ECO:0000313" key="7">
    <source>
        <dbReference type="EMBL" id="KAK7382296.1"/>
    </source>
</evidence>
<comment type="caution">
    <text evidence="7">The sequence shown here is derived from an EMBL/GenBank/DDBJ whole genome shotgun (WGS) entry which is preliminary data.</text>
</comment>
<feature type="region of interest" description="Disordered" evidence="5">
    <location>
        <begin position="1"/>
        <end position="21"/>
    </location>
</feature>
<dbReference type="GO" id="GO:0006869">
    <property type="term" value="P:lipid transport"/>
    <property type="evidence" value="ECO:0007669"/>
    <property type="project" value="InterPro"/>
</dbReference>
<dbReference type="AlphaFoldDB" id="A0AAN9RQR0"/>
<dbReference type="Gene3D" id="1.10.110.10">
    <property type="entry name" value="Plant lipid-transfer and hydrophobic proteins"/>
    <property type="match status" value="1"/>
</dbReference>
<evidence type="ECO:0000256" key="2">
    <source>
        <dbReference type="ARBA" id="ARBA00022448"/>
    </source>
</evidence>
<dbReference type="PANTHER" id="PTHR33076">
    <property type="entry name" value="NON-SPECIFIC LIPID-TRANSFER PROTEIN 2-RELATED"/>
    <property type="match status" value="1"/>
</dbReference>
<evidence type="ECO:0000313" key="8">
    <source>
        <dbReference type="Proteomes" id="UP001374584"/>
    </source>
</evidence>
<comment type="similarity">
    <text evidence="1 4">Belongs to the plant LTP family.</text>
</comment>
<evidence type="ECO:0000256" key="4">
    <source>
        <dbReference type="RuleBase" id="RU000628"/>
    </source>
</evidence>
<protein>
    <recommendedName>
        <fullName evidence="4">Non-specific lipid-transfer protein</fullName>
    </recommendedName>
</protein>
<keyword evidence="3" id="KW-1015">Disulfide bond</keyword>
<dbReference type="SUPFAM" id="SSF47699">
    <property type="entry name" value="Bifunctional inhibitor/lipid-transfer protein/seed storage 2S albumin"/>
    <property type="match status" value="1"/>
</dbReference>